<organism evidence="2 3">
    <name type="scientific">Niastella populi</name>
    <dbReference type="NCBI Taxonomy" id="550983"/>
    <lineage>
        <taxon>Bacteria</taxon>
        <taxon>Pseudomonadati</taxon>
        <taxon>Bacteroidota</taxon>
        <taxon>Chitinophagia</taxon>
        <taxon>Chitinophagales</taxon>
        <taxon>Chitinophagaceae</taxon>
        <taxon>Niastella</taxon>
    </lineage>
</organism>
<dbReference type="EMBL" id="LWBP01000134">
    <property type="protein sequence ID" value="OQP61658.1"/>
    <property type="molecule type" value="Genomic_DNA"/>
</dbReference>
<sequence length="216" mass="23510">MPNVLGLALSIKRFALSVFVNSQKTCCMKKITLGLCLLAAAASSWAQDKFAPVIKQGTKLAYSAYVNGQTFPCTFSLDSVGAGYLKVGWNVEGFGTGTWVMKNKSLESGMKGFWSQPSPGTEEELADDQTILVFSKAQWDQLQNDKKFDFDKQSFAVKTPAEQQQLKIAGKPVDAFFMENAAGSTRIWVLNNAAFPVMLKIEGNTLGADLTINAVD</sequence>
<keyword evidence="1" id="KW-0732">Signal</keyword>
<proteinExistence type="predicted"/>
<evidence type="ECO:0000256" key="1">
    <source>
        <dbReference type="SAM" id="SignalP"/>
    </source>
</evidence>
<gene>
    <name evidence="2" type="ORF">A4R26_19050</name>
</gene>
<name>A0A1V9FTL1_9BACT</name>
<dbReference type="AlphaFoldDB" id="A0A1V9FTL1"/>
<reference evidence="3" key="1">
    <citation type="submission" date="2016-04" db="EMBL/GenBank/DDBJ databases">
        <authorList>
            <person name="Chen L."/>
            <person name="Zhuang W."/>
            <person name="Wang G."/>
        </authorList>
    </citation>
    <scope>NUCLEOTIDE SEQUENCE [LARGE SCALE GENOMIC DNA]</scope>
    <source>
        <strain evidence="3">208</strain>
    </source>
</reference>
<evidence type="ECO:0000313" key="2">
    <source>
        <dbReference type="EMBL" id="OQP61658.1"/>
    </source>
</evidence>
<dbReference type="Proteomes" id="UP000192276">
    <property type="component" value="Unassembled WGS sequence"/>
</dbReference>
<accession>A0A1V9FTL1</accession>
<evidence type="ECO:0000313" key="3">
    <source>
        <dbReference type="Proteomes" id="UP000192276"/>
    </source>
</evidence>
<keyword evidence="3" id="KW-1185">Reference proteome</keyword>
<feature type="signal peptide" evidence="1">
    <location>
        <begin position="1"/>
        <end position="46"/>
    </location>
</feature>
<feature type="chain" id="PRO_5012551448" description="DUF3108 domain-containing protein" evidence="1">
    <location>
        <begin position="47"/>
        <end position="216"/>
    </location>
</feature>
<protein>
    <recommendedName>
        <fullName evidence="4">DUF3108 domain-containing protein</fullName>
    </recommendedName>
</protein>
<comment type="caution">
    <text evidence="2">The sequence shown here is derived from an EMBL/GenBank/DDBJ whole genome shotgun (WGS) entry which is preliminary data.</text>
</comment>
<evidence type="ECO:0008006" key="4">
    <source>
        <dbReference type="Google" id="ProtNLM"/>
    </source>
</evidence>
<dbReference type="STRING" id="550983.A4R26_19050"/>